<dbReference type="SUPFAM" id="SSF49265">
    <property type="entry name" value="Fibronectin type III"/>
    <property type="match status" value="1"/>
</dbReference>
<name>A4X5B2_SALTO</name>
<dbReference type="GO" id="GO:0016798">
    <property type="term" value="F:hydrolase activity, acting on glycosyl bonds"/>
    <property type="evidence" value="ECO:0007669"/>
    <property type="project" value="UniProtKB-KW"/>
</dbReference>
<dbReference type="GO" id="GO:0000272">
    <property type="term" value="P:polysaccharide catabolic process"/>
    <property type="evidence" value="ECO:0007669"/>
    <property type="project" value="UniProtKB-KW"/>
</dbReference>
<dbReference type="STRING" id="369723.Strop_1596"/>
<dbReference type="eggNOG" id="COG0457">
    <property type="taxonomic scope" value="Bacteria"/>
</dbReference>
<accession>A4X5B2</accession>
<dbReference type="Gene3D" id="2.60.40.10">
    <property type="entry name" value="Immunoglobulins"/>
    <property type="match status" value="1"/>
</dbReference>
<dbReference type="EMBL" id="CP000667">
    <property type="protein sequence ID" value="ABP54062.1"/>
    <property type="molecule type" value="Genomic_DNA"/>
</dbReference>
<dbReference type="AlphaFoldDB" id="A4X5B2"/>
<proteinExistence type="predicted"/>
<keyword evidence="1" id="KW-0378">Hydrolase</keyword>
<dbReference type="InterPro" id="IPR036116">
    <property type="entry name" value="FN3_sf"/>
</dbReference>
<keyword evidence="1" id="KW-0326">Glycosidase</keyword>
<feature type="region of interest" description="Disordered" evidence="3">
    <location>
        <begin position="450"/>
        <end position="480"/>
    </location>
</feature>
<keyword evidence="2" id="KW-0119">Carbohydrate metabolism</keyword>
<keyword evidence="2" id="KW-0624">Polysaccharide degradation</keyword>
<evidence type="ECO:0000256" key="3">
    <source>
        <dbReference type="SAM" id="MobiDB-lite"/>
    </source>
</evidence>
<dbReference type="InterPro" id="IPR003961">
    <property type="entry name" value="FN3_dom"/>
</dbReference>
<dbReference type="Proteomes" id="UP000000235">
    <property type="component" value="Chromosome"/>
</dbReference>
<gene>
    <name evidence="4" type="ordered locus">Strop_1596</name>
</gene>
<feature type="compositionally biased region" description="Acidic residues" evidence="3">
    <location>
        <begin position="276"/>
        <end position="287"/>
    </location>
</feature>
<dbReference type="CDD" id="cd00063">
    <property type="entry name" value="FN3"/>
    <property type="match status" value="1"/>
</dbReference>
<sequence length="562" mass="58868">MPSGFGDLTDHAHHLVATGDLAGAQRLLSDALTDADPRPTKASAELAELASLQARVLVGLGDPQAARGWAAYAYAASNHLHGRSDERTVTAAATLAAVLHRVGSWSRAARIYQEVIIELTALDGPEALRVLAAHADLATLEYARGQCRVARDRLADAWELHREVYGDGHPSGIKMLARLGAMQRDCGLFASAQESLALAEELCRQHLAEEDPLAGQVAALGRAAADPEHRCGGRAADGREAPIVPAARTPPPGEGPLPEDRLLPDDGLLPHHGSLPDDELLPDDAPLDEAGPQHPSQPGYKPADLYRPPEPARPVAEEHPTAGYSPPPTVPTPRLPVDGAAVHRPPEPFTPDSPISGGEHDPWQPESSTEHWGAAVPPAVLPLTRLEEADGVRRVEPHELPDAPPDQPSRLLPVPVPRATRPPRHRLPLVVGGVVVLLGTAAVIAGVSRFDGSTPPPAADPVTGAPTTPATTPGTPPGELTLTDNRDNVALSWTYPEGGEGPVVVSGGQPGESQAVFANLPAGSTEFVVHGLNGGVDYCFAVAVVWSTETIARSGDVCTERG</sequence>
<feature type="compositionally biased region" description="Basic and acidic residues" evidence="3">
    <location>
        <begin position="228"/>
        <end position="240"/>
    </location>
</feature>
<feature type="region of interest" description="Disordered" evidence="3">
    <location>
        <begin position="228"/>
        <end position="372"/>
    </location>
</feature>
<dbReference type="RefSeq" id="WP_011905494.1">
    <property type="nucleotide sequence ID" value="NC_009380.1"/>
</dbReference>
<dbReference type="PATRIC" id="fig|369723.5.peg.1635"/>
<dbReference type="Gene3D" id="1.25.40.10">
    <property type="entry name" value="Tetratricopeptide repeat domain"/>
    <property type="match status" value="1"/>
</dbReference>
<feature type="compositionally biased region" description="Pro residues" evidence="3">
    <location>
        <begin position="325"/>
        <end position="334"/>
    </location>
</feature>
<dbReference type="KEGG" id="stp:Strop_1596"/>
<evidence type="ECO:0000256" key="2">
    <source>
        <dbReference type="ARBA" id="ARBA00023326"/>
    </source>
</evidence>
<feature type="compositionally biased region" description="Low complexity" evidence="3">
    <location>
        <begin position="460"/>
        <end position="473"/>
    </location>
</feature>
<dbReference type="InterPro" id="IPR013783">
    <property type="entry name" value="Ig-like_fold"/>
</dbReference>
<keyword evidence="5" id="KW-1185">Reference proteome</keyword>
<protein>
    <recommendedName>
        <fullName evidence="6">Tetratricopeptide repeat protein</fullName>
    </recommendedName>
</protein>
<dbReference type="SUPFAM" id="SSF48452">
    <property type="entry name" value="TPR-like"/>
    <property type="match status" value="2"/>
</dbReference>
<dbReference type="HOGENOM" id="CLU_513696_0_0_11"/>
<evidence type="ECO:0000313" key="4">
    <source>
        <dbReference type="EMBL" id="ABP54062.1"/>
    </source>
</evidence>
<evidence type="ECO:0000313" key="5">
    <source>
        <dbReference type="Proteomes" id="UP000000235"/>
    </source>
</evidence>
<evidence type="ECO:0000256" key="1">
    <source>
        <dbReference type="ARBA" id="ARBA00023295"/>
    </source>
</evidence>
<evidence type="ECO:0008006" key="6">
    <source>
        <dbReference type="Google" id="ProtNLM"/>
    </source>
</evidence>
<reference evidence="5" key="1">
    <citation type="journal article" date="2007" name="Proc. Natl. Acad. Sci. U.S.A.">
        <title>Genome sequencing reveals complex secondary metabolome in the marine actinomycete Salinispora tropica.</title>
        <authorList>
            <person name="Udwary D.W."/>
            <person name="Zeigler L."/>
            <person name="Asolkar R.N."/>
            <person name="Singan V."/>
            <person name="Lapidus A."/>
            <person name="Fenical W."/>
            <person name="Jensen P.R."/>
            <person name="Moore B.S."/>
        </authorList>
    </citation>
    <scope>NUCLEOTIDE SEQUENCE [LARGE SCALE GENOMIC DNA]</scope>
    <source>
        <strain evidence="5">ATCC BAA-916 / DSM 44818 / CNB-440</strain>
    </source>
</reference>
<organism evidence="4 5">
    <name type="scientific">Salinispora tropica (strain ATCC BAA-916 / DSM 44818 / JCM 13857 / NBRC 105044 / CNB-440)</name>
    <dbReference type="NCBI Taxonomy" id="369723"/>
    <lineage>
        <taxon>Bacteria</taxon>
        <taxon>Bacillati</taxon>
        <taxon>Actinomycetota</taxon>
        <taxon>Actinomycetes</taxon>
        <taxon>Micromonosporales</taxon>
        <taxon>Micromonosporaceae</taxon>
        <taxon>Salinispora</taxon>
    </lineage>
</organism>
<dbReference type="InterPro" id="IPR011990">
    <property type="entry name" value="TPR-like_helical_dom_sf"/>
</dbReference>